<comment type="caution">
    <text evidence="3">The sequence shown here is derived from an EMBL/GenBank/DDBJ whole genome shotgun (WGS) entry which is preliminary data.</text>
</comment>
<dbReference type="RefSeq" id="WP_343819875.1">
    <property type="nucleotide sequence ID" value="NZ_BAAAFN010000006.1"/>
</dbReference>
<accession>A0ABN0TDL3</accession>
<dbReference type="Gene3D" id="1.20.58.430">
    <property type="entry name" value="Type IV secretion system, VirB5-domain"/>
    <property type="match status" value="1"/>
</dbReference>
<evidence type="ECO:0008006" key="5">
    <source>
        <dbReference type="Google" id="ProtNLM"/>
    </source>
</evidence>
<evidence type="ECO:0000256" key="1">
    <source>
        <dbReference type="SAM" id="Coils"/>
    </source>
</evidence>
<feature type="signal peptide" evidence="2">
    <location>
        <begin position="1"/>
        <end position="23"/>
    </location>
</feature>
<keyword evidence="4" id="KW-1185">Reference proteome</keyword>
<dbReference type="CDD" id="cd14262">
    <property type="entry name" value="VirB5_like"/>
    <property type="match status" value="1"/>
</dbReference>
<evidence type="ECO:0000313" key="4">
    <source>
        <dbReference type="Proteomes" id="UP001501176"/>
    </source>
</evidence>
<feature type="coiled-coil region" evidence="1">
    <location>
        <begin position="173"/>
        <end position="202"/>
    </location>
</feature>
<gene>
    <name evidence="3" type="ORF">GCM10009125_04820</name>
</gene>
<proteinExistence type="predicted"/>
<feature type="chain" id="PRO_5045664983" description="Type VI secretion protein" evidence="2">
    <location>
        <begin position="24"/>
        <end position="235"/>
    </location>
</feature>
<feature type="coiled-coil region" evidence="1">
    <location>
        <begin position="34"/>
        <end position="68"/>
    </location>
</feature>
<name>A0ABN0TDL3_9BURK</name>
<reference evidence="3 4" key="1">
    <citation type="journal article" date="2019" name="Int. J. Syst. Evol. Microbiol.">
        <title>The Global Catalogue of Microorganisms (GCM) 10K type strain sequencing project: providing services to taxonomists for standard genome sequencing and annotation.</title>
        <authorList>
            <consortium name="The Broad Institute Genomics Platform"/>
            <consortium name="The Broad Institute Genome Sequencing Center for Infectious Disease"/>
            <person name="Wu L."/>
            <person name="Ma J."/>
        </authorList>
    </citation>
    <scope>NUCLEOTIDE SEQUENCE [LARGE SCALE GENOMIC DNA]</scope>
    <source>
        <strain evidence="3 4">JCM 16240</strain>
    </source>
</reference>
<sequence length="235" mass="25515">MTRCKSFAAGIALSAAFVNFAHASGIPTVDAATIAQLQQQLLTAKDQLKNLTDQLATAKSQLAAFTQSSGYGNVVGNADIRNQLRAALPANAQDLLNRSGESNLDGDVGRITDEVTAPVNFQEDRQALSRQSLNIEATAKAMSERAYDSMTRRLANVDALQDKINQTSNPKEIAELQARIQIEQANIQAEQTRIQLASQQLEAERHLLQARSEQVYSGWFGSNQNDTPSGAETQQ</sequence>
<dbReference type="Proteomes" id="UP001501176">
    <property type="component" value="Unassembled WGS sequence"/>
</dbReference>
<evidence type="ECO:0000313" key="3">
    <source>
        <dbReference type="EMBL" id="GAA0218893.1"/>
    </source>
</evidence>
<dbReference type="Pfam" id="PF07996">
    <property type="entry name" value="T4SS"/>
    <property type="match status" value="1"/>
</dbReference>
<dbReference type="InterPro" id="IPR014158">
    <property type="entry name" value="T4SS_VirB5"/>
</dbReference>
<dbReference type="EMBL" id="BAAAFN010000006">
    <property type="protein sequence ID" value="GAA0218893.1"/>
    <property type="molecule type" value="Genomic_DNA"/>
</dbReference>
<organism evidence="3 4">
    <name type="scientific">Castellaniella daejeonensis</name>
    <dbReference type="NCBI Taxonomy" id="659013"/>
    <lineage>
        <taxon>Bacteria</taxon>
        <taxon>Pseudomonadati</taxon>
        <taxon>Pseudomonadota</taxon>
        <taxon>Betaproteobacteria</taxon>
        <taxon>Burkholderiales</taxon>
        <taxon>Alcaligenaceae</taxon>
        <taxon>Castellaniella</taxon>
    </lineage>
</organism>
<keyword evidence="2" id="KW-0732">Signal</keyword>
<dbReference type="SUPFAM" id="SSF101082">
    <property type="entry name" value="Typo IV secretion system protein TraC"/>
    <property type="match status" value="1"/>
</dbReference>
<keyword evidence="1" id="KW-0175">Coiled coil</keyword>
<dbReference type="InterPro" id="IPR023220">
    <property type="entry name" value="T4SS_VirB5-domain"/>
</dbReference>
<evidence type="ECO:0000256" key="2">
    <source>
        <dbReference type="SAM" id="SignalP"/>
    </source>
</evidence>
<protein>
    <recommendedName>
        <fullName evidence="5">Type VI secretion protein</fullName>
    </recommendedName>
</protein>